<protein>
    <submittedName>
        <fullName evidence="2">Uncharacterized protein</fullName>
    </submittedName>
</protein>
<dbReference type="EMBL" id="GEGO01005925">
    <property type="protein sequence ID" value="JAR89479.1"/>
    <property type="molecule type" value="Transcribed_RNA"/>
</dbReference>
<evidence type="ECO:0000313" key="2">
    <source>
        <dbReference type="EMBL" id="JAR89479.1"/>
    </source>
</evidence>
<dbReference type="AlphaFoldDB" id="A0A147BFA2"/>
<evidence type="ECO:0000256" key="1">
    <source>
        <dbReference type="SAM" id="Phobius"/>
    </source>
</evidence>
<reference evidence="2" key="1">
    <citation type="journal article" date="2018" name="PLoS Negl. Trop. Dis.">
        <title>Sialome diversity of ticks revealed by RNAseq of single tick salivary glands.</title>
        <authorList>
            <person name="Perner J."/>
            <person name="Kropackova S."/>
            <person name="Kopacek P."/>
            <person name="Ribeiro J.M."/>
        </authorList>
    </citation>
    <scope>NUCLEOTIDE SEQUENCE</scope>
    <source>
        <strain evidence="2">Siblings of single egg batch collected in Ceske Budejovice</strain>
        <tissue evidence="2">Salivary glands</tissue>
    </source>
</reference>
<feature type="non-terminal residue" evidence="2">
    <location>
        <position position="1"/>
    </location>
</feature>
<keyword evidence="1" id="KW-1133">Transmembrane helix</keyword>
<name>A0A147BFA2_IXORI</name>
<proteinExistence type="predicted"/>
<feature type="transmembrane region" description="Helical" evidence="1">
    <location>
        <begin position="12"/>
        <end position="45"/>
    </location>
</feature>
<accession>A0A147BFA2</accession>
<feature type="transmembrane region" description="Helical" evidence="1">
    <location>
        <begin position="57"/>
        <end position="75"/>
    </location>
</feature>
<sequence>FFSATLKLEIFLLLLLLLLFSSSFLFPLLLICTSVFLACPLAVFVIQESKGRICTCLHHSSSICGVLFFFYVVLYKK</sequence>
<keyword evidence="1" id="KW-0472">Membrane</keyword>
<keyword evidence="1" id="KW-0812">Transmembrane</keyword>
<organism evidence="2">
    <name type="scientific">Ixodes ricinus</name>
    <name type="common">Common tick</name>
    <name type="synonym">Acarus ricinus</name>
    <dbReference type="NCBI Taxonomy" id="34613"/>
    <lineage>
        <taxon>Eukaryota</taxon>
        <taxon>Metazoa</taxon>
        <taxon>Ecdysozoa</taxon>
        <taxon>Arthropoda</taxon>
        <taxon>Chelicerata</taxon>
        <taxon>Arachnida</taxon>
        <taxon>Acari</taxon>
        <taxon>Parasitiformes</taxon>
        <taxon>Ixodida</taxon>
        <taxon>Ixodoidea</taxon>
        <taxon>Ixodidae</taxon>
        <taxon>Ixodinae</taxon>
        <taxon>Ixodes</taxon>
    </lineage>
</organism>